<feature type="domain" description="C-type lectin" evidence="4">
    <location>
        <begin position="975"/>
        <end position="1087"/>
    </location>
</feature>
<evidence type="ECO:0000256" key="1">
    <source>
        <dbReference type="ARBA" id="ARBA00023157"/>
    </source>
</evidence>
<evidence type="ECO:0000256" key="3">
    <source>
        <dbReference type="SAM" id="SignalP"/>
    </source>
</evidence>
<keyword evidence="1" id="KW-1015">Disulfide bond</keyword>
<feature type="transmembrane region" description="Helical" evidence="2">
    <location>
        <begin position="1113"/>
        <end position="1137"/>
    </location>
</feature>
<feature type="chain" id="PRO_5036461481" evidence="3">
    <location>
        <begin position="23"/>
        <end position="1179"/>
    </location>
</feature>
<organism evidence="5 6">
    <name type="scientific">Trichonephila inaurata madagascariensis</name>
    <dbReference type="NCBI Taxonomy" id="2747483"/>
    <lineage>
        <taxon>Eukaryota</taxon>
        <taxon>Metazoa</taxon>
        <taxon>Ecdysozoa</taxon>
        <taxon>Arthropoda</taxon>
        <taxon>Chelicerata</taxon>
        <taxon>Arachnida</taxon>
        <taxon>Araneae</taxon>
        <taxon>Araneomorphae</taxon>
        <taxon>Entelegynae</taxon>
        <taxon>Araneoidea</taxon>
        <taxon>Nephilidae</taxon>
        <taxon>Trichonephila</taxon>
        <taxon>Trichonephila inaurata</taxon>
    </lineage>
</organism>
<dbReference type="SMART" id="SM00034">
    <property type="entry name" value="CLECT"/>
    <property type="match status" value="6"/>
</dbReference>
<evidence type="ECO:0000313" key="5">
    <source>
        <dbReference type="EMBL" id="GFS43275.1"/>
    </source>
</evidence>
<dbReference type="InterPro" id="IPR050111">
    <property type="entry name" value="C-type_lectin/snaclec_domain"/>
</dbReference>
<accession>A0A8X6MD80</accession>
<dbReference type="CDD" id="cd00037">
    <property type="entry name" value="CLECT"/>
    <property type="match status" value="5"/>
</dbReference>
<dbReference type="SUPFAM" id="SSF56436">
    <property type="entry name" value="C-type lectin-like"/>
    <property type="match status" value="6"/>
</dbReference>
<proteinExistence type="predicted"/>
<evidence type="ECO:0000313" key="6">
    <source>
        <dbReference type="Proteomes" id="UP000886998"/>
    </source>
</evidence>
<feature type="domain" description="C-type lectin" evidence="4">
    <location>
        <begin position="833"/>
        <end position="948"/>
    </location>
</feature>
<sequence length="1179" mass="132564">MKIHATLITFVFASTAFLAVESCEVGALSFNTSCLYISHLMSGQAEASFMCILRGGTLVSVSSQEMLEFITIHTYPYRDSTFWVGVSVQGGKPKWEDGVPLENQPWVQTDSSIPGLCYIFNGAVVKNVLCDSTHRYICSRRKTLYNPTENCLVGFTEHSVIGEHSGNCIFRAPVAMIRDNADAKCAESGGHFMVLEEVLLDVASTAYRNWTMVNDEYKYWTELKIVNDSLVTPSGTPGLPVPLEKDRGECITVSFHTKSSAQSTVDAQLHQTECKDHAHVMCAAPSLTSSLSVATFLPPLQQQMLSCPPGQNWKVYPITNTCYWETSFETSRLSWVNRGISGFGGNLATSQRGKENWPQSYFFEKNNYTYALKQTKHPNLPLASFGDISGWLQTNFKDFRSNSKGTGVRVVSSSGQPPFQYGSLSHPYWIGLYLDPETETYKWSDGSPLDYQNWAPGHPNHRDKRLGCVAMDADLTHWISSLCGIVSWFVCKAPKVANPPAAVLPTREPLISCNGPSPTSRYSSVEMSISGAKFYYYKGYCYSVVSSLYNWHRAKQFCEDKGASLASIHNDEEMGFLLRLLYDNRQGIGNRVWIGLNSLRSGILRWTDYSPLDYTFWNEDEPNNNYNQEKCVNMYIGNGLWNDENCNNAMGFICKLNKDSNETVEIPTTRDPTLGNCKKGWYAHQDRCYLPVGFNDMDKANWTDASEICQHMGATLVSIRNVQDQVYLSYLMQGLKDDVWIGLSEALSPRHYSWVDNSELRYTNWAPGEPSFFGIQEDCVKMVYDDLDSGVWRDDVCMKKYPYICQMEKNPDLPKPDYNRGLDCIFPSGWLKLDDMCFKMFSGNPLSWHEAEESCQRQGAHLVSLSGSSIQAVASYLGVEVNQTYWMGLAYERSSQKFKWLNSWPMMISKWGKNEPSDVDRDEVCFSSTPDGFWRKTSCKEQLPYICQITAGKPPNPKAYTGDCPKTSDLWAPTEGSYCLIYENTMADWFSATLRCLRYASHLVSIHSLEELEQVRKAIQKPGMQSQFLLTSLMRSQKGGFAWTDMSPLDFVNWEEGKPGGGNFVAGGNPPLGGVVSCLGRTPLLCSARKEKEIEGVPESAKYYDDSESGLSIGALIGILVCTFVVVILLILGVIFFRPPLGRSRFRNPFRQHSVSYENALYNVDSASMEFQQEEQASS</sequence>
<dbReference type="InterPro" id="IPR001304">
    <property type="entry name" value="C-type_lectin-like"/>
</dbReference>
<feature type="signal peptide" evidence="3">
    <location>
        <begin position="1"/>
        <end position="22"/>
    </location>
</feature>
<dbReference type="PROSITE" id="PS00615">
    <property type="entry name" value="C_TYPE_LECTIN_1"/>
    <property type="match status" value="2"/>
</dbReference>
<dbReference type="InterPro" id="IPR018378">
    <property type="entry name" value="C-type_lectin_CS"/>
</dbReference>
<dbReference type="Gene3D" id="3.10.100.10">
    <property type="entry name" value="Mannose-Binding Protein A, subunit A"/>
    <property type="match status" value="6"/>
</dbReference>
<evidence type="ECO:0000259" key="4">
    <source>
        <dbReference type="PROSITE" id="PS50041"/>
    </source>
</evidence>
<gene>
    <name evidence="5" type="ORF">TNIN_2311</name>
</gene>
<keyword evidence="2" id="KW-1133">Transmembrane helix</keyword>
<dbReference type="InterPro" id="IPR016187">
    <property type="entry name" value="CTDL_fold"/>
</dbReference>
<keyword evidence="2" id="KW-0812">Transmembrane</keyword>
<evidence type="ECO:0000256" key="2">
    <source>
        <dbReference type="SAM" id="Phobius"/>
    </source>
</evidence>
<feature type="domain" description="C-type lectin" evidence="4">
    <location>
        <begin position="684"/>
        <end position="806"/>
    </location>
</feature>
<dbReference type="PANTHER" id="PTHR22803">
    <property type="entry name" value="MANNOSE, PHOSPHOLIPASE, LECTIN RECEPTOR RELATED"/>
    <property type="match status" value="1"/>
</dbReference>
<feature type="domain" description="C-type lectin" evidence="4">
    <location>
        <begin position="391"/>
        <end position="492"/>
    </location>
</feature>
<name>A0A8X6MD80_9ARAC</name>
<feature type="domain" description="C-type lectin" evidence="4">
    <location>
        <begin position="537"/>
        <end position="655"/>
    </location>
</feature>
<dbReference type="PROSITE" id="PS50041">
    <property type="entry name" value="C_TYPE_LECTIN_2"/>
    <property type="match status" value="6"/>
</dbReference>
<dbReference type="AlphaFoldDB" id="A0A8X6MD80"/>
<dbReference type="InterPro" id="IPR016186">
    <property type="entry name" value="C-type_lectin-like/link_sf"/>
</dbReference>
<dbReference type="Pfam" id="PF00059">
    <property type="entry name" value="Lectin_C"/>
    <property type="match status" value="5"/>
</dbReference>
<dbReference type="OrthoDB" id="6425789at2759"/>
<dbReference type="EMBL" id="BMAV01025646">
    <property type="protein sequence ID" value="GFS43275.1"/>
    <property type="molecule type" value="Genomic_DNA"/>
</dbReference>
<comment type="caution">
    <text evidence="5">The sequence shown here is derived from an EMBL/GenBank/DDBJ whole genome shotgun (WGS) entry which is preliminary data.</text>
</comment>
<keyword evidence="3" id="KW-0732">Signal</keyword>
<dbReference type="Proteomes" id="UP000886998">
    <property type="component" value="Unassembled WGS sequence"/>
</dbReference>
<keyword evidence="2" id="KW-0472">Membrane</keyword>
<reference evidence="5" key="1">
    <citation type="submission" date="2020-08" db="EMBL/GenBank/DDBJ databases">
        <title>Multicomponent nature underlies the extraordinary mechanical properties of spider dragline silk.</title>
        <authorList>
            <person name="Kono N."/>
            <person name="Nakamura H."/>
            <person name="Mori M."/>
            <person name="Yoshida Y."/>
            <person name="Ohtoshi R."/>
            <person name="Malay A.D."/>
            <person name="Moran D.A.P."/>
            <person name="Tomita M."/>
            <person name="Numata K."/>
            <person name="Arakawa K."/>
        </authorList>
    </citation>
    <scope>NUCLEOTIDE SEQUENCE</scope>
</reference>
<keyword evidence="6" id="KW-1185">Reference proteome</keyword>
<protein>
    <submittedName>
        <fullName evidence="5">U37-Liphistoxin-Lth1b_1</fullName>
    </submittedName>
</protein>
<feature type="domain" description="C-type lectin" evidence="4">
    <location>
        <begin position="30"/>
        <end position="139"/>
    </location>
</feature>